<dbReference type="GO" id="GO:0016787">
    <property type="term" value="F:hydrolase activity"/>
    <property type="evidence" value="ECO:0007669"/>
    <property type="project" value="UniProtKB-KW"/>
</dbReference>
<dbReference type="InterPro" id="IPR041373">
    <property type="entry name" value="RT_RNaseH"/>
</dbReference>
<dbReference type="Pfam" id="PF17917">
    <property type="entry name" value="RT_RNaseH"/>
    <property type="match status" value="1"/>
</dbReference>
<keyword evidence="5" id="KW-0378">Hydrolase</keyword>
<evidence type="ECO:0000256" key="6">
    <source>
        <dbReference type="ARBA" id="ARBA00022918"/>
    </source>
</evidence>
<feature type="domain" description="Reverse transcriptase RNase H-like" evidence="7">
    <location>
        <begin position="2"/>
        <end position="37"/>
    </location>
</feature>
<name>A0A9D3Z7M5_DREPO</name>
<dbReference type="GO" id="GO:0004519">
    <property type="term" value="F:endonuclease activity"/>
    <property type="evidence" value="ECO:0007669"/>
    <property type="project" value="UniProtKB-KW"/>
</dbReference>
<evidence type="ECO:0000313" key="8">
    <source>
        <dbReference type="EMBL" id="KAH3712120.1"/>
    </source>
</evidence>
<dbReference type="GO" id="GO:0003964">
    <property type="term" value="F:RNA-directed DNA polymerase activity"/>
    <property type="evidence" value="ECO:0007669"/>
    <property type="project" value="UniProtKB-KW"/>
</dbReference>
<evidence type="ECO:0000256" key="2">
    <source>
        <dbReference type="ARBA" id="ARBA00022695"/>
    </source>
</evidence>
<keyword evidence="3" id="KW-0540">Nuclease</keyword>
<evidence type="ECO:0000256" key="1">
    <source>
        <dbReference type="ARBA" id="ARBA00022679"/>
    </source>
</evidence>
<proteinExistence type="predicted"/>
<keyword evidence="9" id="KW-1185">Reference proteome</keyword>
<accession>A0A9D3Z7M5</accession>
<organism evidence="8 9">
    <name type="scientific">Dreissena polymorpha</name>
    <name type="common">Zebra mussel</name>
    <name type="synonym">Mytilus polymorpha</name>
    <dbReference type="NCBI Taxonomy" id="45954"/>
    <lineage>
        <taxon>Eukaryota</taxon>
        <taxon>Metazoa</taxon>
        <taxon>Spiralia</taxon>
        <taxon>Lophotrochozoa</taxon>
        <taxon>Mollusca</taxon>
        <taxon>Bivalvia</taxon>
        <taxon>Autobranchia</taxon>
        <taxon>Heteroconchia</taxon>
        <taxon>Euheterodonta</taxon>
        <taxon>Imparidentia</taxon>
        <taxon>Neoheterodontei</taxon>
        <taxon>Myida</taxon>
        <taxon>Dreissenoidea</taxon>
        <taxon>Dreissenidae</taxon>
        <taxon>Dreissena</taxon>
    </lineage>
</organism>
<reference evidence="8" key="1">
    <citation type="journal article" date="2019" name="bioRxiv">
        <title>The Genome of the Zebra Mussel, Dreissena polymorpha: A Resource for Invasive Species Research.</title>
        <authorList>
            <person name="McCartney M.A."/>
            <person name="Auch B."/>
            <person name="Kono T."/>
            <person name="Mallez S."/>
            <person name="Zhang Y."/>
            <person name="Obille A."/>
            <person name="Becker A."/>
            <person name="Abrahante J.E."/>
            <person name="Garbe J."/>
            <person name="Badalamenti J.P."/>
            <person name="Herman A."/>
            <person name="Mangelson H."/>
            <person name="Liachko I."/>
            <person name="Sullivan S."/>
            <person name="Sone E.D."/>
            <person name="Koren S."/>
            <person name="Silverstein K.A.T."/>
            <person name="Beckman K.B."/>
            <person name="Gohl D.M."/>
        </authorList>
    </citation>
    <scope>NUCLEOTIDE SEQUENCE</scope>
    <source>
        <strain evidence="8">Duluth1</strain>
        <tissue evidence="8">Whole animal</tissue>
    </source>
</reference>
<dbReference type="SUPFAM" id="SSF56672">
    <property type="entry name" value="DNA/RNA polymerases"/>
    <property type="match status" value="1"/>
</dbReference>
<evidence type="ECO:0000256" key="3">
    <source>
        <dbReference type="ARBA" id="ARBA00022722"/>
    </source>
</evidence>
<dbReference type="InterPro" id="IPR043502">
    <property type="entry name" value="DNA/RNA_pol_sf"/>
</dbReference>
<reference evidence="8" key="2">
    <citation type="submission" date="2020-11" db="EMBL/GenBank/DDBJ databases">
        <authorList>
            <person name="McCartney M.A."/>
            <person name="Auch B."/>
            <person name="Kono T."/>
            <person name="Mallez S."/>
            <person name="Becker A."/>
            <person name="Gohl D.M."/>
            <person name="Silverstein K.A.T."/>
            <person name="Koren S."/>
            <person name="Bechman K.B."/>
            <person name="Herman A."/>
            <person name="Abrahante J.E."/>
            <person name="Garbe J."/>
        </authorList>
    </citation>
    <scope>NUCLEOTIDE SEQUENCE</scope>
    <source>
        <strain evidence="8">Duluth1</strain>
        <tissue evidence="8">Whole animal</tissue>
    </source>
</reference>
<comment type="caution">
    <text evidence="8">The sequence shown here is derived from an EMBL/GenBank/DDBJ whole genome shotgun (WGS) entry which is preliminary data.</text>
</comment>
<sequence length="81" mass="9313">MGRQFIVRSDHQALVWLFSMKEPNGKIARWIEILAAFHFSIEYLVNISHTATPCQGVKYQETVNVTRMIPVNLYPVVHDGV</sequence>
<evidence type="ECO:0000256" key="5">
    <source>
        <dbReference type="ARBA" id="ARBA00022801"/>
    </source>
</evidence>
<evidence type="ECO:0000313" key="9">
    <source>
        <dbReference type="Proteomes" id="UP000828390"/>
    </source>
</evidence>
<dbReference type="EMBL" id="JAIWYP010000014">
    <property type="protein sequence ID" value="KAH3712120.1"/>
    <property type="molecule type" value="Genomic_DNA"/>
</dbReference>
<evidence type="ECO:0000256" key="4">
    <source>
        <dbReference type="ARBA" id="ARBA00022759"/>
    </source>
</evidence>
<keyword evidence="6" id="KW-0695">RNA-directed DNA polymerase</keyword>
<dbReference type="Proteomes" id="UP000828390">
    <property type="component" value="Unassembled WGS sequence"/>
</dbReference>
<keyword evidence="2" id="KW-0548">Nucleotidyltransferase</keyword>
<evidence type="ECO:0000259" key="7">
    <source>
        <dbReference type="Pfam" id="PF17917"/>
    </source>
</evidence>
<keyword evidence="4" id="KW-0255">Endonuclease</keyword>
<gene>
    <name evidence="8" type="ORF">DPMN_071799</name>
</gene>
<keyword evidence="1" id="KW-0808">Transferase</keyword>
<protein>
    <recommendedName>
        <fullName evidence="7">Reverse transcriptase RNase H-like domain-containing protein</fullName>
    </recommendedName>
</protein>
<dbReference type="AlphaFoldDB" id="A0A9D3Z7M5"/>